<evidence type="ECO:0000256" key="1">
    <source>
        <dbReference type="ARBA" id="ARBA00022723"/>
    </source>
</evidence>
<dbReference type="GO" id="GO:0005634">
    <property type="term" value="C:nucleus"/>
    <property type="evidence" value="ECO:0007669"/>
    <property type="project" value="UniProtKB-ARBA"/>
</dbReference>
<dbReference type="SUPFAM" id="SSF57667">
    <property type="entry name" value="beta-beta-alpha zinc fingers"/>
    <property type="match status" value="2"/>
</dbReference>
<dbReference type="PANTHER" id="PTHR19818">
    <property type="entry name" value="ZINC FINGER PROTEIN ZIC AND GLI"/>
    <property type="match status" value="1"/>
</dbReference>
<evidence type="ECO:0000256" key="5">
    <source>
        <dbReference type="PROSITE-ProRule" id="PRU00042"/>
    </source>
</evidence>
<feature type="compositionally biased region" description="Polar residues" evidence="6">
    <location>
        <begin position="156"/>
        <end position="168"/>
    </location>
</feature>
<dbReference type="PROSITE" id="PS00028">
    <property type="entry name" value="ZINC_FINGER_C2H2_1"/>
    <property type="match status" value="4"/>
</dbReference>
<keyword evidence="4" id="KW-0862">Zinc</keyword>
<organism evidence="8 9">
    <name type="scientific">Mucor plumbeus</name>
    <dbReference type="NCBI Taxonomy" id="97098"/>
    <lineage>
        <taxon>Eukaryota</taxon>
        <taxon>Fungi</taxon>
        <taxon>Fungi incertae sedis</taxon>
        <taxon>Mucoromycota</taxon>
        <taxon>Mucoromycotina</taxon>
        <taxon>Mucoromycetes</taxon>
        <taxon>Mucorales</taxon>
        <taxon>Mucorineae</taxon>
        <taxon>Mucoraceae</taxon>
        <taxon>Mucor</taxon>
    </lineage>
</organism>
<dbReference type="GO" id="GO:0000981">
    <property type="term" value="F:DNA-binding transcription factor activity, RNA polymerase II-specific"/>
    <property type="evidence" value="ECO:0007669"/>
    <property type="project" value="TreeGrafter"/>
</dbReference>
<evidence type="ECO:0000256" key="3">
    <source>
        <dbReference type="ARBA" id="ARBA00022771"/>
    </source>
</evidence>
<name>A0A8H7QHN0_9FUNG</name>
<dbReference type="FunFam" id="3.30.160.60:FF:002343">
    <property type="entry name" value="Zinc finger protein 33A"/>
    <property type="match status" value="2"/>
</dbReference>
<feature type="domain" description="C2H2-type" evidence="7">
    <location>
        <begin position="19"/>
        <end position="48"/>
    </location>
</feature>
<evidence type="ECO:0000313" key="9">
    <source>
        <dbReference type="Proteomes" id="UP000650833"/>
    </source>
</evidence>
<feature type="region of interest" description="Disordered" evidence="6">
    <location>
        <begin position="149"/>
        <end position="168"/>
    </location>
</feature>
<dbReference type="PANTHER" id="PTHR19818:SF159">
    <property type="entry name" value="C2H2-TYPE DOMAIN-CONTAINING PROTEIN"/>
    <property type="match status" value="1"/>
</dbReference>
<gene>
    <name evidence="8" type="ORF">INT46_003176</name>
</gene>
<evidence type="ECO:0000256" key="4">
    <source>
        <dbReference type="ARBA" id="ARBA00022833"/>
    </source>
</evidence>
<dbReference type="Pfam" id="PF00096">
    <property type="entry name" value="zf-C2H2"/>
    <property type="match status" value="4"/>
</dbReference>
<feature type="domain" description="C2H2-type" evidence="7">
    <location>
        <begin position="109"/>
        <end position="137"/>
    </location>
</feature>
<dbReference type="GO" id="GO:0045944">
    <property type="term" value="P:positive regulation of transcription by RNA polymerase II"/>
    <property type="evidence" value="ECO:0007669"/>
    <property type="project" value="UniProtKB-ARBA"/>
</dbReference>
<dbReference type="GO" id="GO:0008270">
    <property type="term" value="F:zinc ion binding"/>
    <property type="evidence" value="ECO:0007669"/>
    <property type="project" value="UniProtKB-KW"/>
</dbReference>
<dbReference type="AlphaFoldDB" id="A0A8H7QHN0"/>
<protein>
    <recommendedName>
        <fullName evidence="7">C2H2-type domain-containing protein</fullName>
    </recommendedName>
</protein>
<feature type="domain" description="C2H2-type" evidence="7">
    <location>
        <begin position="49"/>
        <end position="78"/>
    </location>
</feature>
<feature type="domain" description="C2H2-type" evidence="7">
    <location>
        <begin position="79"/>
        <end position="108"/>
    </location>
</feature>
<evidence type="ECO:0000256" key="2">
    <source>
        <dbReference type="ARBA" id="ARBA00022737"/>
    </source>
</evidence>
<comment type="caution">
    <text evidence="8">The sequence shown here is derived from an EMBL/GenBank/DDBJ whole genome shotgun (WGS) entry which is preliminary data.</text>
</comment>
<evidence type="ECO:0000313" key="8">
    <source>
        <dbReference type="EMBL" id="KAG2191656.1"/>
    </source>
</evidence>
<keyword evidence="9" id="KW-1185">Reference proteome</keyword>
<dbReference type="EMBL" id="JAEPRC010000798">
    <property type="protein sequence ID" value="KAG2191656.1"/>
    <property type="molecule type" value="Genomic_DNA"/>
</dbReference>
<evidence type="ECO:0000256" key="6">
    <source>
        <dbReference type="SAM" id="MobiDB-lite"/>
    </source>
</evidence>
<sequence>MDIAELVHIDDTIQNPKRHPCKWPECQKSFSRPSDAARHHRIHTNDRPFQCTEPFCGKRFIQRSALTVHSRTHSGERPHICEEETCQKSFSDSSSLARHRRIHTGNRPYKCHECMRSYTKKTLLVRHLRLYHESQLSTKQKQQQAHVLCDLPSPPTSQYGDSSPYYNL</sequence>
<keyword evidence="2" id="KW-0677">Repeat</keyword>
<keyword evidence="1" id="KW-0479">Metal-binding</keyword>
<dbReference type="SMART" id="SM00355">
    <property type="entry name" value="ZnF_C2H2"/>
    <property type="match status" value="4"/>
</dbReference>
<dbReference type="InterPro" id="IPR036236">
    <property type="entry name" value="Znf_C2H2_sf"/>
</dbReference>
<dbReference type="PROSITE" id="PS50157">
    <property type="entry name" value="ZINC_FINGER_C2H2_2"/>
    <property type="match status" value="4"/>
</dbReference>
<dbReference type="InterPro" id="IPR050329">
    <property type="entry name" value="GLI_C2H2-zinc-finger"/>
</dbReference>
<dbReference type="OrthoDB" id="654211at2759"/>
<proteinExistence type="predicted"/>
<accession>A0A8H7QHN0</accession>
<reference evidence="8" key="1">
    <citation type="submission" date="2020-12" db="EMBL/GenBank/DDBJ databases">
        <title>Metabolic potential, ecology and presence of endohyphal bacteria is reflected in genomic diversity of Mucoromycotina.</title>
        <authorList>
            <person name="Muszewska A."/>
            <person name="Okrasinska A."/>
            <person name="Steczkiewicz K."/>
            <person name="Drgas O."/>
            <person name="Orlowska M."/>
            <person name="Perlinska-Lenart U."/>
            <person name="Aleksandrzak-Piekarczyk T."/>
            <person name="Szatraj K."/>
            <person name="Zielenkiewicz U."/>
            <person name="Pilsyk S."/>
            <person name="Malc E."/>
            <person name="Mieczkowski P."/>
            <person name="Kruszewska J.S."/>
            <person name="Biernat P."/>
            <person name="Pawlowska J."/>
        </authorList>
    </citation>
    <scope>NUCLEOTIDE SEQUENCE</scope>
    <source>
        <strain evidence="8">CBS 226.32</strain>
    </source>
</reference>
<evidence type="ECO:0000259" key="7">
    <source>
        <dbReference type="PROSITE" id="PS50157"/>
    </source>
</evidence>
<dbReference type="GO" id="GO:0000978">
    <property type="term" value="F:RNA polymerase II cis-regulatory region sequence-specific DNA binding"/>
    <property type="evidence" value="ECO:0007669"/>
    <property type="project" value="TreeGrafter"/>
</dbReference>
<dbReference type="InterPro" id="IPR013087">
    <property type="entry name" value="Znf_C2H2_type"/>
</dbReference>
<dbReference type="FunFam" id="3.30.160.60:FF:000624">
    <property type="entry name" value="zinc finger protein 697"/>
    <property type="match status" value="1"/>
</dbReference>
<dbReference type="Proteomes" id="UP000650833">
    <property type="component" value="Unassembled WGS sequence"/>
</dbReference>
<keyword evidence="3 5" id="KW-0863">Zinc-finger</keyword>
<dbReference type="Gene3D" id="3.30.160.60">
    <property type="entry name" value="Classic Zinc Finger"/>
    <property type="match status" value="4"/>
</dbReference>